<dbReference type="Pfam" id="PF07336">
    <property type="entry name" value="ABATE"/>
    <property type="match status" value="1"/>
</dbReference>
<proteinExistence type="predicted"/>
<dbReference type="PANTHER" id="PTHR35525:SF3">
    <property type="entry name" value="BLL6575 PROTEIN"/>
    <property type="match status" value="1"/>
</dbReference>
<dbReference type="InterPro" id="IPR021005">
    <property type="entry name" value="Znf_CGNR"/>
</dbReference>
<name>A0ABX1YV36_9BACL</name>
<comment type="caution">
    <text evidence="2">The sequence shown here is derived from an EMBL/GenBank/DDBJ whole genome shotgun (WGS) entry which is preliminary data.</text>
</comment>
<dbReference type="InterPro" id="IPR023286">
    <property type="entry name" value="ABATE_dom_sf"/>
</dbReference>
<dbReference type="Gene3D" id="1.10.3300.10">
    <property type="entry name" value="Jann2411-like domain"/>
    <property type="match status" value="1"/>
</dbReference>
<dbReference type="EMBL" id="WHOC01000019">
    <property type="protein sequence ID" value="NOU84970.1"/>
    <property type="molecule type" value="Genomic_DNA"/>
</dbReference>
<dbReference type="SUPFAM" id="SSF160904">
    <property type="entry name" value="Jann2411-like"/>
    <property type="match status" value="1"/>
</dbReference>
<dbReference type="Pfam" id="PF11706">
    <property type="entry name" value="zf-CGNR"/>
    <property type="match status" value="1"/>
</dbReference>
<dbReference type="Proteomes" id="UP000658690">
    <property type="component" value="Unassembled WGS sequence"/>
</dbReference>
<protein>
    <submittedName>
        <fullName evidence="2">CGNR zinc finger domain-containing protein</fullName>
    </submittedName>
</protein>
<evidence type="ECO:0000259" key="1">
    <source>
        <dbReference type="Pfam" id="PF11706"/>
    </source>
</evidence>
<gene>
    <name evidence="2" type="ORF">GC102_04135</name>
</gene>
<dbReference type="PANTHER" id="PTHR35525">
    <property type="entry name" value="BLL6575 PROTEIN"/>
    <property type="match status" value="1"/>
</dbReference>
<reference evidence="2 3" key="1">
    <citation type="submission" date="2019-10" db="EMBL/GenBank/DDBJ databases">
        <title>Description of Paenibacillus choica sp. nov.</title>
        <authorList>
            <person name="Carlier A."/>
            <person name="Qi S."/>
        </authorList>
    </citation>
    <scope>NUCLEOTIDE SEQUENCE [LARGE SCALE GENOMIC DNA]</scope>
    <source>
        <strain evidence="2 3">LMG 31460</strain>
    </source>
</reference>
<organism evidence="2 3">
    <name type="scientific">Paenibacillus germinis</name>
    <dbReference type="NCBI Taxonomy" id="2654979"/>
    <lineage>
        <taxon>Bacteria</taxon>
        <taxon>Bacillati</taxon>
        <taxon>Bacillota</taxon>
        <taxon>Bacilli</taxon>
        <taxon>Bacillales</taxon>
        <taxon>Paenibacillaceae</taxon>
        <taxon>Paenibacillus</taxon>
    </lineage>
</organism>
<accession>A0ABX1YV36</accession>
<dbReference type="RefSeq" id="WP_171688322.1">
    <property type="nucleotide sequence ID" value="NZ_WHOC01000019.1"/>
</dbReference>
<evidence type="ECO:0000313" key="3">
    <source>
        <dbReference type="Proteomes" id="UP000658690"/>
    </source>
</evidence>
<sequence>MDTSLFVLGGATWINLLNTVVMRNKQPTDLLADPVITMSWLEENGLLLPGMHSPSDPANDDRIRTRLVILREIFTQVLNDLKRQGTLSASVYDEIKKCTESLDVKLTTSFEGAKLVLMYEGKTPLDQIAYTIIHSAFDTLSSISPDRIRKCEHKDCILHFVDVSKSGQRRWCSMEQCGNRHKAAQFYEKKKTKKT</sequence>
<keyword evidence="3" id="KW-1185">Reference proteome</keyword>
<evidence type="ECO:0000313" key="2">
    <source>
        <dbReference type="EMBL" id="NOU84970.1"/>
    </source>
</evidence>
<dbReference type="InterPro" id="IPR010852">
    <property type="entry name" value="ABATE"/>
</dbReference>
<feature type="domain" description="Zinc finger CGNR" evidence="1">
    <location>
        <begin position="147"/>
        <end position="190"/>
    </location>
</feature>